<dbReference type="EC" id="3.4.17.18" evidence="12"/>
<dbReference type="GO" id="GO:0004181">
    <property type="term" value="F:metallocarboxypeptidase activity"/>
    <property type="evidence" value="ECO:0007669"/>
    <property type="project" value="InterPro"/>
</dbReference>
<feature type="active site" description="Proton donor/acceptor" evidence="14">
    <location>
        <position position="386"/>
    </location>
</feature>
<feature type="chain" id="PRO_5004895942" description="Zinc carboxypeptidase" evidence="15">
    <location>
        <begin position="20"/>
        <end position="431"/>
    </location>
</feature>
<keyword evidence="18" id="KW-1185">Reference proteome</keyword>
<evidence type="ECO:0000256" key="4">
    <source>
        <dbReference type="ARBA" id="ARBA00022670"/>
    </source>
</evidence>
<comment type="caution">
    <text evidence="17">The sequence shown here is derived from an EMBL/GenBank/DDBJ whole genome shotgun (WGS) entry which is preliminary data.</text>
</comment>
<dbReference type="PANTHER" id="PTHR11705:SF143">
    <property type="entry name" value="SLL0236 PROTEIN"/>
    <property type="match status" value="1"/>
</dbReference>
<feature type="signal peptide" evidence="15">
    <location>
        <begin position="1"/>
        <end position="19"/>
    </location>
</feature>
<evidence type="ECO:0000256" key="1">
    <source>
        <dbReference type="ARBA" id="ARBA00001947"/>
    </source>
</evidence>
<keyword evidence="9" id="KW-0482">Metalloprotease</keyword>
<dbReference type="FunFam" id="3.40.630.10:FF:000084">
    <property type="entry name" value="Carboxypeptidase B2"/>
    <property type="match status" value="1"/>
</dbReference>
<evidence type="ECO:0000256" key="11">
    <source>
        <dbReference type="ARBA" id="ARBA00055464"/>
    </source>
</evidence>
<evidence type="ECO:0000313" key="17">
    <source>
        <dbReference type="EMBL" id="EWC58641.1"/>
    </source>
</evidence>
<keyword evidence="3 17" id="KW-0121">Carboxypeptidase</keyword>
<evidence type="ECO:0000256" key="12">
    <source>
        <dbReference type="ARBA" id="ARBA00066554"/>
    </source>
</evidence>
<dbReference type="Pfam" id="PF00246">
    <property type="entry name" value="Peptidase_M14"/>
    <property type="match status" value="1"/>
</dbReference>
<accession>W7IQ55</accession>
<comment type="catalytic activity">
    <reaction evidence="10">
        <text>Releases a C-terminal residue, which may be hydrophobic or positively charged.</text>
        <dbReference type="EC" id="3.4.17.18"/>
    </reaction>
</comment>
<dbReference type="AlphaFoldDB" id="W7IQ55"/>
<dbReference type="GO" id="GO:0008270">
    <property type="term" value="F:zinc ion binding"/>
    <property type="evidence" value="ECO:0007669"/>
    <property type="project" value="InterPro"/>
</dbReference>
<dbReference type="STRING" id="909613.UO65_6069"/>
<evidence type="ECO:0000256" key="8">
    <source>
        <dbReference type="ARBA" id="ARBA00022833"/>
    </source>
</evidence>
<evidence type="ECO:0000256" key="2">
    <source>
        <dbReference type="ARBA" id="ARBA00005988"/>
    </source>
</evidence>
<evidence type="ECO:0000256" key="13">
    <source>
        <dbReference type="ARBA" id="ARBA00074273"/>
    </source>
</evidence>
<feature type="domain" description="Peptidase M14" evidence="16">
    <location>
        <begin position="97"/>
        <end position="423"/>
    </location>
</feature>
<gene>
    <name evidence="17" type="ORF">UO65_6069</name>
</gene>
<evidence type="ECO:0000256" key="15">
    <source>
        <dbReference type="SAM" id="SignalP"/>
    </source>
</evidence>
<protein>
    <recommendedName>
        <fullName evidence="13">Zinc carboxypeptidase</fullName>
        <ecNumber evidence="12">3.4.17.18</ecNumber>
    </recommendedName>
</protein>
<dbReference type="GO" id="GO:0006508">
    <property type="term" value="P:proteolysis"/>
    <property type="evidence" value="ECO:0007669"/>
    <property type="project" value="UniProtKB-KW"/>
</dbReference>
<evidence type="ECO:0000313" key="18">
    <source>
        <dbReference type="Proteomes" id="UP000019277"/>
    </source>
</evidence>
<dbReference type="EMBL" id="AYXG01000232">
    <property type="protein sequence ID" value="EWC58641.1"/>
    <property type="molecule type" value="Genomic_DNA"/>
</dbReference>
<keyword evidence="5" id="KW-0479">Metal-binding</keyword>
<evidence type="ECO:0000259" key="16">
    <source>
        <dbReference type="PROSITE" id="PS52035"/>
    </source>
</evidence>
<dbReference type="GO" id="GO:0005615">
    <property type="term" value="C:extracellular space"/>
    <property type="evidence" value="ECO:0007669"/>
    <property type="project" value="TreeGrafter"/>
</dbReference>
<evidence type="ECO:0000256" key="6">
    <source>
        <dbReference type="ARBA" id="ARBA00022729"/>
    </source>
</evidence>
<dbReference type="PATRIC" id="fig|909613.9.peg.6070"/>
<evidence type="ECO:0000256" key="5">
    <source>
        <dbReference type="ARBA" id="ARBA00022723"/>
    </source>
</evidence>
<dbReference type="SUPFAM" id="SSF53187">
    <property type="entry name" value="Zn-dependent exopeptidases"/>
    <property type="match status" value="1"/>
</dbReference>
<dbReference type="PROSITE" id="PS52035">
    <property type="entry name" value="PEPTIDASE_M14"/>
    <property type="match status" value="1"/>
</dbReference>
<dbReference type="Proteomes" id="UP000019277">
    <property type="component" value="Unassembled WGS sequence"/>
</dbReference>
<comment type="function">
    <text evidence="11">Carboxypeptidase that possesses the specificities of both mammalian Cpase A and B. Thus shows broad substrate specificity, being able to cleave Cbz-Gly-Leu, Cbz-Gly-Val, Cbz-Gly-Phe, Cbz-Gly-Lys and Bz-Gly-Arg in vitro.</text>
</comment>
<evidence type="ECO:0000256" key="14">
    <source>
        <dbReference type="PROSITE-ProRule" id="PRU01379"/>
    </source>
</evidence>
<dbReference type="SMART" id="SM00631">
    <property type="entry name" value="Zn_pept"/>
    <property type="match status" value="1"/>
</dbReference>
<comment type="cofactor">
    <cofactor evidence="1">
        <name>Zn(2+)</name>
        <dbReference type="ChEBI" id="CHEBI:29105"/>
    </cofactor>
</comment>
<evidence type="ECO:0000256" key="9">
    <source>
        <dbReference type="ARBA" id="ARBA00023049"/>
    </source>
</evidence>
<comment type="similarity">
    <text evidence="2 14">Belongs to the peptidase M14 family.</text>
</comment>
<evidence type="ECO:0000256" key="3">
    <source>
        <dbReference type="ARBA" id="ARBA00022645"/>
    </source>
</evidence>
<sequence length="431" mass="45696">MALAAGALLALAPLPRAGAQPSDPNQVYRVPGAAARSTELVASGVDLLERRSGDDLFVLGTDDATRVRGMGFAVDAEERVVAPVSARAAAPDTYYGGYRTVAAQYSHLDAVAAAHPDLASVLTYGSSWLKERGRGGNDLKAICLTRKSEGDCTRAATPKPKFFLISQIHSREISTGEVSYRWIDRLVDAYGTDPTITALLDTTEMWVVPVANPDGVDIVASGGASPILQRKNANDSHRDCGVGRTGVDLNRNAGSHFGESGTSNDPCSDVYLGPSADSEVENSALEALIADLYPDRREDGDATAAPDDTTGMFITLHADAAQVIFPWGHDSTVHTGNDAALRAFGEELGGKLGYRSGQAGEILYDSAGGTEDWVYDKLGVAAYTIEVGDSDDRGCDGFLPPYSCQDEYYWPKLEPALVMAARKAAAPYARP</sequence>
<dbReference type="eggNOG" id="COG2866">
    <property type="taxonomic scope" value="Bacteria"/>
</dbReference>
<dbReference type="Gene3D" id="3.40.630.10">
    <property type="entry name" value="Zn peptidases"/>
    <property type="match status" value="1"/>
</dbReference>
<keyword evidence="7 17" id="KW-0378">Hydrolase</keyword>
<dbReference type="InterPro" id="IPR000834">
    <property type="entry name" value="Peptidase_M14"/>
</dbReference>
<dbReference type="PANTHER" id="PTHR11705">
    <property type="entry name" value="PROTEASE FAMILY M14 CARBOXYPEPTIDASE A,B"/>
    <property type="match status" value="1"/>
</dbReference>
<proteinExistence type="inferred from homology"/>
<keyword evidence="8" id="KW-0862">Zinc</keyword>
<evidence type="ECO:0000256" key="7">
    <source>
        <dbReference type="ARBA" id="ARBA00022801"/>
    </source>
</evidence>
<keyword evidence="4" id="KW-0645">Protease</keyword>
<evidence type="ECO:0000256" key="10">
    <source>
        <dbReference type="ARBA" id="ARBA00050859"/>
    </source>
</evidence>
<name>W7IQ55_9PSEU</name>
<reference evidence="17 18" key="1">
    <citation type="journal article" date="2014" name="Genome Announc.">
        <title>Draft Genome Sequence of the Antitrypanosomally Active Sponge-Associated Bacterium Actinokineospora sp. Strain EG49.</title>
        <authorList>
            <person name="Harjes J."/>
            <person name="Ryu T."/>
            <person name="Abdelmohsen U.R."/>
            <person name="Moitinho-Silva L."/>
            <person name="Horn H."/>
            <person name="Ravasi T."/>
            <person name="Hentschel U."/>
        </authorList>
    </citation>
    <scope>NUCLEOTIDE SEQUENCE [LARGE SCALE GENOMIC DNA]</scope>
    <source>
        <strain evidence="17 18">EG49</strain>
    </source>
</reference>
<organism evidence="17 18">
    <name type="scientific">Actinokineospora spheciospongiae</name>
    <dbReference type="NCBI Taxonomy" id="909613"/>
    <lineage>
        <taxon>Bacteria</taxon>
        <taxon>Bacillati</taxon>
        <taxon>Actinomycetota</taxon>
        <taxon>Actinomycetes</taxon>
        <taxon>Pseudonocardiales</taxon>
        <taxon>Pseudonocardiaceae</taxon>
        <taxon>Actinokineospora</taxon>
    </lineage>
</organism>
<keyword evidence="6 15" id="KW-0732">Signal</keyword>